<sequence length="537" mass="60501">MRPIKTLQKLYDEESQVVITEKGSPPRALFFGENFLLEDLPVGTRVIFPRPPMAGVPNTKAAIRWAINHPEGMDPLHALLRPGMKLTCVIDDISVPLPPMVTPDVRQTILEVVLDLAADSGVDDIHLVIANALHRRMTEAEMKRMVGQKIYDAYYPDRYYNHDAEDPDGIVELERTSHQEVVAINRRVAESDLIVYVNVNFVPMNGGHKSMGTGVANYASLRSHHNPKTIRESDSYMEPKASALYKSNTRIGSVIDKHLKVFHIETTLNNRMFGAPLEFLAKKEEDYTEADRLKLQAALFALKHTPRAAARKIFNSVPAPYDVTGVFAGATEPTHAKTLEMSWKQYSVPVEGQSDIVIFPIPFISPYSVNSVLNPLLLQVMGLGYFFNLNRGVPLVKKGGVLILLHPAFDEFDPVQHPSYIEFFNRLLPETRDSMKLEHKYEREFAENPSYVHLYRKGNAYHGVHPFYMWYWGENGRQHVGKVIVAGAENNHVPALLGWDRTDTLTEAIEEARGFMGRSATISLLRIAPTLLADVKL</sequence>
<dbReference type="PANTHER" id="PTHR33171:SF17">
    <property type="entry name" value="LARA-LIKE N-TERMINAL DOMAIN-CONTAINING PROTEIN"/>
    <property type="match status" value="1"/>
</dbReference>
<keyword evidence="3" id="KW-1185">Reference proteome</keyword>
<dbReference type="RefSeq" id="WP_044190694.1">
    <property type="nucleotide sequence ID" value="NZ_JMCB01000007.1"/>
</dbReference>
<evidence type="ECO:0000313" key="2">
    <source>
        <dbReference type="EMBL" id="KFE67780.1"/>
    </source>
</evidence>
<reference evidence="2 3" key="1">
    <citation type="submission" date="2014-04" db="EMBL/GenBank/DDBJ databases">
        <title>Genome assembly of Hyalangium minutum DSM 14724.</title>
        <authorList>
            <person name="Sharma G."/>
            <person name="Subramanian S."/>
        </authorList>
    </citation>
    <scope>NUCLEOTIDE SEQUENCE [LARGE SCALE GENOMIC DNA]</scope>
    <source>
        <strain evidence="2 3">DSM 14724</strain>
    </source>
</reference>
<dbReference type="Proteomes" id="UP000028725">
    <property type="component" value="Unassembled WGS sequence"/>
</dbReference>
<dbReference type="PATRIC" id="fig|394096.3.peg.4304"/>
<dbReference type="InterPro" id="IPR048068">
    <property type="entry name" value="LarA-like"/>
</dbReference>
<organism evidence="2 3">
    <name type="scientific">Hyalangium minutum</name>
    <dbReference type="NCBI Taxonomy" id="394096"/>
    <lineage>
        <taxon>Bacteria</taxon>
        <taxon>Pseudomonadati</taxon>
        <taxon>Myxococcota</taxon>
        <taxon>Myxococcia</taxon>
        <taxon>Myxococcales</taxon>
        <taxon>Cystobacterineae</taxon>
        <taxon>Archangiaceae</taxon>
        <taxon>Hyalangium</taxon>
    </lineage>
</organism>
<proteinExistence type="predicted"/>
<dbReference type="AlphaFoldDB" id="A0A085WJB7"/>
<dbReference type="Gene3D" id="3.90.226.30">
    <property type="match status" value="1"/>
</dbReference>
<dbReference type="STRING" id="394096.DB31_8263"/>
<name>A0A085WJB7_9BACT</name>
<dbReference type="OrthoDB" id="9770545at2"/>
<dbReference type="InterPro" id="IPR018657">
    <property type="entry name" value="LarA-like_N"/>
</dbReference>
<evidence type="ECO:0000259" key="1">
    <source>
        <dbReference type="Pfam" id="PF09861"/>
    </source>
</evidence>
<dbReference type="Gene3D" id="3.40.50.11440">
    <property type="match status" value="1"/>
</dbReference>
<dbReference type="Pfam" id="PF09861">
    <property type="entry name" value="Lar_N"/>
    <property type="match status" value="1"/>
</dbReference>
<gene>
    <name evidence="2" type="ORF">DB31_8263</name>
</gene>
<comment type="caution">
    <text evidence="2">The sequence shown here is derived from an EMBL/GenBank/DDBJ whole genome shotgun (WGS) entry which is preliminary data.</text>
</comment>
<dbReference type="EMBL" id="JMCB01000007">
    <property type="protein sequence ID" value="KFE67780.1"/>
    <property type="molecule type" value="Genomic_DNA"/>
</dbReference>
<dbReference type="InterPro" id="IPR043166">
    <property type="entry name" value="LarA-like_C"/>
</dbReference>
<dbReference type="GO" id="GO:0050043">
    <property type="term" value="F:lactate racemase activity"/>
    <property type="evidence" value="ECO:0007669"/>
    <property type="project" value="InterPro"/>
</dbReference>
<evidence type="ECO:0000313" key="3">
    <source>
        <dbReference type="Proteomes" id="UP000028725"/>
    </source>
</evidence>
<feature type="domain" description="LarA-like N-terminal" evidence="1">
    <location>
        <begin position="52"/>
        <end position="233"/>
    </location>
</feature>
<dbReference type="PANTHER" id="PTHR33171">
    <property type="entry name" value="LAR_N DOMAIN-CONTAINING PROTEIN"/>
    <property type="match status" value="1"/>
</dbReference>
<accession>A0A085WJB7</accession>
<protein>
    <submittedName>
        <fullName evidence="2">Transcriptional regulator</fullName>
    </submittedName>
</protein>